<evidence type="ECO:0000313" key="1">
    <source>
        <dbReference type="EMBL" id="KAG0143485.1"/>
    </source>
</evidence>
<proteinExistence type="predicted"/>
<comment type="caution">
    <text evidence="1">The sequence shown here is derived from an EMBL/GenBank/DDBJ whole genome shotgun (WGS) entry which is preliminary data.</text>
</comment>
<protein>
    <submittedName>
        <fullName evidence="1">Uncharacterized protein</fullName>
    </submittedName>
</protein>
<evidence type="ECO:0000313" key="2">
    <source>
        <dbReference type="Proteomes" id="UP000886653"/>
    </source>
</evidence>
<dbReference type="AlphaFoldDB" id="A0A9P6T9D5"/>
<dbReference type="Proteomes" id="UP000886653">
    <property type="component" value="Unassembled WGS sequence"/>
</dbReference>
<accession>A0A9P6T9D5</accession>
<keyword evidence="2" id="KW-1185">Reference proteome</keyword>
<name>A0A9P6T9D5_9BASI</name>
<organism evidence="1 2">
    <name type="scientific">Cronartium quercuum f. sp. fusiforme G11</name>
    <dbReference type="NCBI Taxonomy" id="708437"/>
    <lineage>
        <taxon>Eukaryota</taxon>
        <taxon>Fungi</taxon>
        <taxon>Dikarya</taxon>
        <taxon>Basidiomycota</taxon>
        <taxon>Pucciniomycotina</taxon>
        <taxon>Pucciniomycetes</taxon>
        <taxon>Pucciniales</taxon>
        <taxon>Coleosporiaceae</taxon>
        <taxon>Cronartium</taxon>
    </lineage>
</organism>
<reference evidence="1" key="1">
    <citation type="submission" date="2013-11" db="EMBL/GenBank/DDBJ databases">
        <title>Genome sequence of the fusiform rust pathogen reveals effectors for host alternation and coevolution with pine.</title>
        <authorList>
            <consortium name="DOE Joint Genome Institute"/>
            <person name="Smith K."/>
            <person name="Pendleton A."/>
            <person name="Kubisiak T."/>
            <person name="Anderson C."/>
            <person name="Salamov A."/>
            <person name="Aerts A."/>
            <person name="Riley R."/>
            <person name="Clum A."/>
            <person name="Lindquist E."/>
            <person name="Ence D."/>
            <person name="Campbell M."/>
            <person name="Kronenberg Z."/>
            <person name="Feau N."/>
            <person name="Dhillon B."/>
            <person name="Hamelin R."/>
            <person name="Burleigh J."/>
            <person name="Smith J."/>
            <person name="Yandell M."/>
            <person name="Nelson C."/>
            <person name="Grigoriev I."/>
            <person name="Davis J."/>
        </authorList>
    </citation>
    <scope>NUCLEOTIDE SEQUENCE</scope>
    <source>
        <strain evidence="1">G11</strain>
    </source>
</reference>
<sequence>MRDWGCQSFGPHHPTTQLVRSIRIGPPNFGPPGSDITSSLVALLSILPPTCSYPVPYRVHRASEDLLHWTLYGQYPIPLSMHDRAIHVPTWDPPSCRLVTGFYPHELVELHYYPKCPGLLPASQMSTGLIYAN</sequence>
<gene>
    <name evidence="1" type="ORF">CROQUDRAFT_96266</name>
</gene>
<dbReference type="EMBL" id="MU167318">
    <property type="protein sequence ID" value="KAG0143485.1"/>
    <property type="molecule type" value="Genomic_DNA"/>
</dbReference>